<comment type="caution">
    <text evidence="4">The sequence shown here is derived from an EMBL/GenBank/DDBJ whole genome shotgun (WGS) entry which is preliminary data.</text>
</comment>
<evidence type="ECO:0000313" key="5">
    <source>
        <dbReference type="Proteomes" id="UP000447873"/>
    </source>
</evidence>
<keyword evidence="1" id="KW-0732">Signal</keyword>
<gene>
    <name evidence="2" type="ORF">BLS_003765</name>
    <name evidence="4" type="ORF">EG327_003329</name>
    <name evidence="3" type="ORF">EG328_003591</name>
</gene>
<name>A0A8H3VKC6_VENIN</name>
<dbReference type="Proteomes" id="UP000490939">
    <property type="component" value="Unassembled WGS sequence"/>
</dbReference>
<dbReference type="Proteomes" id="UP000447873">
    <property type="component" value="Unassembled WGS sequence"/>
</dbReference>
<accession>A0A8H3VKC6</accession>
<dbReference type="EMBL" id="WNWR01000211">
    <property type="protein sequence ID" value="KAE9988533.1"/>
    <property type="molecule type" value="Genomic_DNA"/>
</dbReference>
<evidence type="ECO:0000313" key="4">
    <source>
        <dbReference type="EMBL" id="KAE9988533.1"/>
    </source>
</evidence>
<evidence type="ECO:0008006" key="7">
    <source>
        <dbReference type="Google" id="ProtNLM"/>
    </source>
</evidence>
<feature type="signal peptide" evidence="1">
    <location>
        <begin position="1"/>
        <end position="20"/>
    </location>
</feature>
<feature type="chain" id="PRO_5044690910" description="Small secreted protein" evidence="1">
    <location>
        <begin position="21"/>
        <end position="135"/>
    </location>
</feature>
<dbReference type="AlphaFoldDB" id="A0A8H3VKC6"/>
<reference evidence="4 6" key="1">
    <citation type="submission" date="2019-07" db="EMBL/GenBank/DDBJ databases">
        <title>Venturia inaequalis Genome Resource.</title>
        <authorList>
            <person name="Lichtner F.J."/>
        </authorList>
    </citation>
    <scope>NUCLEOTIDE SEQUENCE [LARGE SCALE GENOMIC DNA]</scope>
    <source>
        <strain evidence="3 5">120213</strain>
        <strain evidence="2">Bline_iso_100314</strain>
        <strain evidence="4 6">DMI_063113</strain>
    </source>
</reference>
<dbReference type="EMBL" id="WNWQ01000243">
    <property type="protein sequence ID" value="KAE9973097.1"/>
    <property type="molecule type" value="Genomic_DNA"/>
</dbReference>
<dbReference type="EMBL" id="WNWS01000209">
    <property type="protein sequence ID" value="KAE9974805.1"/>
    <property type="molecule type" value="Genomic_DNA"/>
</dbReference>
<proteinExistence type="predicted"/>
<organism evidence="4 6">
    <name type="scientific">Venturia inaequalis</name>
    <name type="common">Apple scab fungus</name>
    <dbReference type="NCBI Taxonomy" id="5025"/>
    <lineage>
        <taxon>Eukaryota</taxon>
        <taxon>Fungi</taxon>
        <taxon>Dikarya</taxon>
        <taxon>Ascomycota</taxon>
        <taxon>Pezizomycotina</taxon>
        <taxon>Dothideomycetes</taxon>
        <taxon>Pleosporomycetidae</taxon>
        <taxon>Venturiales</taxon>
        <taxon>Venturiaceae</taxon>
        <taxon>Venturia</taxon>
    </lineage>
</organism>
<evidence type="ECO:0000313" key="3">
    <source>
        <dbReference type="EMBL" id="KAE9974805.1"/>
    </source>
</evidence>
<dbReference type="Proteomes" id="UP000433883">
    <property type="component" value="Unassembled WGS sequence"/>
</dbReference>
<evidence type="ECO:0000313" key="6">
    <source>
        <dbReference type="Proteomes" id="UP000490939"/>
    </source>
</evidence>
<protein>
    <recommendedName>
        <fullName evidence="7">Small secreted protein</fullName>
    </recommendedName>
</protein>
<evidence type="ECO:0000313" key="2">
    <source>
        <dbReference type="EMBL" id="KAE9973097.1"/>
    </source>
</evidence>
<evidence type="ECO:0000256" key="1">
    <source>
        <dbReference type="SAM" id="SignalP"/>
    </source>
</evidence>
<sequence length="135" mass="14172">MQFSQTLLLTIASFGIMAFAAPIEQAQSAPAVEAVADNFDPCIKGLPGSDLCEKALRAASSGGGSVSVGYGYDAKKGTANVSGSISHTNSENLYTAVFSDPSVKFNHHKQAFKLYVRFYPPKGAGSSRPADLTSY</sequence>
<keyword evidence="6" id="KW-1185">Reference proteome</keyword>